<dbReference type="Pfam" id="PF03917">
    <property type="entry name" value="GSH_synth_ATP"/>
    <property type="match status" value="1"/>
</dbReference>
<dbReference type="AlphaFoldDB" id="A0A238FJB3"/>
<evidence type="ECO:0000256" key="5">
    <source>
        <dbReference type="ARBA" id="ARBA00022723"/>
    </source>
</evidence>
<evidence type="ECO:0000256" key="7">
    <source>
        <dbReference type="ARBA" id="ARBA00022840"/>
    </source>
</evidence>
<dbReference type="SUPFAM" id="SSF52440">
    <property type="entry name" value="PreATP-grasp domain"/>
    <property type="match status" value="1"/>
</dbReference>
<name>A0A238FJB3_9BASI</name>
<feature type="domain" description="Glutathione synthase substrate-binding" evidence="13">
    <location>
        <begin position="217"/>
        <end position="325"/>
    </location>
</feature>
<dbReference type="GO" id="GO:0005829">
    <property type="term" value="C:cytosol"/>
    <property type="evidence" value="ECO:0007669"/>
    <property type="project" value="TreeGrafter"/>
</dbReference>
<feature type="binding site" evidence="10">
    <location>
        <begin position="404"/>
        <end position="413"/>
    </location>
    <ligand>
        <name>ATP</name>
        <dbReference type="ChEBI" id="CHEBI:30616"/>
    </ligand>
</feature>
<keyword evidence="7 9" id="KW-0067">ATP-binding</keyword>
<dbReference type="Gene3D" id="3.30.1490.50">
    <property type="match status" value="1"/>
</dbReference>
<dbReference type="InterPro" id="IPR014042">
    <property type="entry name" value="Glutathione_synthase_a-hlx"/>
</dbReference>
<dbReference type="Gene3D" id="3.30.1490.80">
    <property type="match status" value="1"/>
</dbReference>
<feature type="binding site" evidence="10">
    <location>
        <position position="129"/>
    </location>
    <ligand>
        <name>substrate</name>
    </ligand>
</feature>
<dbReference type="InterPro" id="IPR016185">
    <property type="entry name" value="PreATP-grasp_dom_sf"/>
</dbReference>
<dbReference type="Pfam" id="PF03199">
    <property type="entry name" value="GSH_synthase"/>
    <property type="match status" value="1"/>
</dbReference>
<dbReference type="NCBIfam" id="TIGR01986">
    <property type="entry name" value="glut_syn_euk"/>
    <property type="match status" value="1"/>
</dbReference>
<dbReference type="STRING" id="269621.A0A238FJB3"/>
<dbReference type="PIRSF" id="PIRSF001558">
    <property type="entry name" value="GSHase"/>
    <property type="match status" value="1"/>
</dbReference>
<dbReference type="Gene3D" id="1.10.1080.10">
    <property type="entry name" value="Glutathione Synthetase, Chain A, domain 3"/>
    <property type="match status" value="1"/>
</dbReference>
<feature type="binding site" evidence="11">
    <location>
        <position position="408"/>
    </location>
    <ligand>
        <name>Mg(2+)</name>
        <dbReference type="ChEBI" id="CHEBI:18420"/>
    </ligand>
</feature>
<evidence type="ECO:0000313" key="15">
    <source>
        <dbReference type="Proteomes" id="UP000198372"/>
    </source>
</evidence>
<evidence type="ECO:0000256" key="4">
    <source>
        <dbReference type="ARBA" id="ARBA00022684"/>
    </source>
</evidence>
<keyword evidence="8 9" id="KW-0460">Magnesium</keyword>
<dbReference type="InterPro" id="IPR005615">
    <property type="entry name" value="Glutathione_synthase"/>
</dbReference>
<keyword evidence="5 9" id="KW-0479">Metal-binding</keyword>
<feature type="binding site" evidence="10">
    <location>
        <position position="152"/>
    </location>
    <ligand>
        <name>ATP</name>
        <dbReference type="ChEBI" id="CHEBI:30616"/>
    </ligand>
</feature>
<keyword evidence="3 9" id="KW-0436">Ligase</keyword>
<dbReference type="PANTHER" id="PTHR11130">
    <property type="entry name" value="GLUTATHIONE SYNTHETASE"/>
    <property type="match status" value="1"/>
</dbReference>
<comment type="similarity">
    <text evidence="2 9">Belongs to the eukaryotic GSH synthase family.</text>
</comment>
<dbReference type="InterPro" id="IPR014049">
    <property type="entry name" value="Glutathione_synthase_N_euk"/>
</dbReference>
<evidence type="ECO:0000256" key="1">
    <source>
        <dbReference type="ARBA" id="ARBA00004965"/>
    </source>
</evidence>
<keyword evidence="15" id="KW-1185">Reference proteome</keyword>
<evidence type="ECO:0000256" key="3">
    <source>
        <dbReference type="ARBA" id="ARBA00022598"/>
    </source>
</evidence>
<feature type="binding site" evidence="12">
    <location>
        <begin position="521"/>
        <end position="522"/>
    </location>
    <ligand>
        <name>substrate</name>
    </ligand>
</feature>
<gene>
    <name evidence="14" type="ORF">BQ2448_6302</name>
</gene>
<dbReference type="FunFam" id="3.30.1490.50:FF:000002">
    <property type="entry name" value="Glutathione synthetase"/>
    <property type="match status" value="1"/>
</dbReference>
<evidence type="ECO:0000256" key="10">
    <source>
        <dbReference type="PIRSR" id="PIRSR001558-1"/>
    </source>
</evidence>
<proteinExistence type="inferred from homology"/>
<feature type="binding site" evidence="10">
    <location>
        <position position="512"/>
    </location>
    <ligand>
        <name>ATP</name>
        <dbReference type="ChEBI" id="CHEBI:30616"/>
    </ligand>
</feature>
<dbReference type="EC" id="6.3.2.3" evidence="9"/>
<dbReference type="GO" id="GO:0043295">
    <property type="term" value="F:glutathione binding"/>
    <property type="evidence" value="ECO:0007669"/>
    <property type="project" value="UniProtKB-UniRule"/>
</dbReference>
<feature type="binding site" evidence="10">
    <location>
        <position position="518"/>
    </location>
    <ligand>
        <name>ATP</name>
        <dbReference type="ChEBI" id="CHEBI:30616"/>
    </ligand>
</feature>
<sequence length="534" mass="59184">MSWPPSLSSAQEANLLTLASDFALTHGLVYRPPPPPPSSGAKLSTTTSVHAPYSLFPQPFPRHLFTQAQRLQPLYNALYAHVTVDDEALDQIVGTEVVQVDPFQKQLYDMYRLVREEGIKQPLHLGLFRSDYLIHAPIGSSEATPPGIKQVEFNTISASFGCLSTKVTQLHKYLLETGSYPSDPRLRSDTLPSNPSLQGLARGLAQGHQAYGNPNARILMVTQDDERNAFDQRPLEYELLQTHQIHLLRIPFSQLHLYSSLDPKTSNLILTLPSHPQTPFEISVVYYRSGYSPDDYTTQGKEWNTRLLFERSRAIKCPTLALQLSGCKKVQQVLADPQQLARFLDVGTASTAKEEAVVSRIEASSLEHEELVSSFMGLYPLDATPSGKEAYQLALSFPDRFVLKPQREGGGNNIYRHDIPPFLQRLEAQDREHNHPNVKAREAYILMELIEPPLETKSIMVRAGEEKGVQGDVVCELGIYGTCLFAKNEKQAGGGGAEVLVNETVGQLLRTKGRESDEGGVAVGFSVIDSVLLV</sequence>
<feature type="binding site" evidence="10">
    <location>
        <position position="328"/>
    </location>
    <ligand>
        <name>ATP</name>
        <dbReference type="ChEBI" id="CHEBI:30616"/>
    </ligand>
</feature>
<accession>A0A238FJB3</accession>
<feature type="binding site" evidence="10">
    <location>
        <begin position="447"/>
        <end position="450"/>
    </location>
    <ligand>
        <name>ATP</name>
        <dbReference type="ChEBI" id="CHEBI:30616"/>
    </ligand>
</feature>
<reference evidence="15" key="1">
    <citation type="submission" date="2016-09" db="EMBL/GenBank/DDBJ databases">
        <authorList>
            <person name="Jeantristanb JTB J.-T."/>
            <person name="Ricardo R."/>
        </authorList>
    </citation>
    <scope>NUCLEOTIDE SEQUENCE [LARGE SCALE GENOMIC DNA]</scope>
</reference>
<dbReference type="OrthoDB" id="2020073at2759"/>
<organism evidence="14 15">
    <name type="scientific">Microbotryum intermedium</name>
    <dbReference type="NCBI Taxonomy" id="269621"/>
    <lineage>
        <taxon>Eukaryota</taxon>
        <taxon>Fungi</taxon>
        <taxon>Dikarya</taxon>
        <taxon>Basidiomycota</taxon>
        <taxon>Pucciniomycotina</taxon>
        <taxon>Microbotryomycetes</taxon>
        <taxon>Microbotryales</taxon>
        <taxon>Microbotryaceae</taxon>
        <taxon>Microbotryum</taxon>
    </lineage>
</organism>
<dbReference type="InterPro" id="IPR004887">
    <property type="entry name" value="GSH_synth_subst-bd"/>
</dbReference>
<comment type="cofactor">
    <cofactor evidence="9 11">
        <name>Mg(2+)</name>
        <dbReference type="ChEBI" id="CHEBI:18420"/>
    </cofactor>
    <text evidence="9 11">Binds 1 Mg(2+) ion per subunit.</text>
</comment>
<dbReference type="GO" id="GO:0005524">
    <property type="term" value="F:ATP binding"/>
    <property type="evidence" value="ECO:0007669"/>
    <property type="project" value="UniProtKB-UniRule"/>
</dbReference>
<comment type="pathway">
    <text evidence="1 9">Sulfur metabolism; glutathione biosynthesis; glutathione from L-cysteine and L-glutamate: step 2/2.</text>
</comment>
<feature type="binding site" evidence="10">
    <location>
        <position position="476"/>
    </location>
    <ligand>
        <name>ATP</name>
        <dbReference type="ChEBI" id="CHEBI:30616"/>
    </ligand>
</feature>
<dbReference type="Gene3D" id="3.30.470.20">
    <property type="entry name" value="ATP-grasp fold, B domain"/>
    <property type="match status" value="1"/>
</dbReference>
<evidence type="ECO:0000259" key="13">
    <source>
        <dbReference type="Pfam" id="PF03199"/>
    </source>
</evidence>
<evidence type="ECO:0000313" key="14">
    <source>
        <dbReference type="EMBL" id="SCV73872.1"/>
    </source>
</evidence>
<feature type="binding site" evidence="11">
    <location>
        <position position="152"/>
    </location>
    <ligand>
        <name>Mg(2+)</name>
        <dbReference type="ChEBI" id="CHEBI:18420"/>
    </ligand>
</feature>
<protein>
    <recommendedName>
        <fullName evidence="9">Glutathione synthetase</fullName>
        <shortName evidence="9">GSH-S</shortName>
        <ecNumber evidence="9">6.3.2.3</ecNumber>
    </recommendedName>
</protein>
<evidence type="ECO:0000256" key="12">
    <source>
        <dbReference type="PIRSR" id="PIRSR001558-3"/>
    </source>
</evidence>
<keyword evidence="6 9" id="KW-0547">Nucleotide-binding</keyword>
<dbReference type="Proteomes" id="UP000198372">
    <property type="component" value="Unassembled WGS sequence"/>
</dbReference>
<evidence type="ECO:0000256" key="8">
    <source>
        <dbReference type="ARBA" id="ARBA00022842"/>
    </source>
</evidence>
<feature type="binding site" evidence="10">
    <location>
        <position position="510"/>
    </location>
    <ligand>
        <name>substrate</name>
    </ligand>
</feature>
<evidence type="ECO:0000256" key="2">
    <source>
        <dbReference type="ARBA" id="ARBA00010385"/>
    </source>
</evidence>
<dbReference type="InterPro" id="IPR037013">
    <property type="entry name" value="GSH-S_sub-bd_sf"/>
</dbReference>
<evidence type="ECO:0000256" key="6">
    <source>
        <dbReference type="ARBA" id="ARBA00022741"/>
    </source>
</evidence>
<feature type="binding site" evidence="12">
    <location>
        <begin position="226"/>
        <end position="228"/>
    </location>
    <ligand>
        <name>substrate</name>
    </ligand>
</feature>
<feature type="binding site" evidence="12">
    <location>
        <begin position="288"/>
        <end position="291"/>
    </location>
    <ligand>
        <name>substrate</name>
    </ligand>
</feature>
<evidence type="ECO:0000256" key="9">
    <source>
        <dbReference type="PIRNR" id="PIRNR001558"/>
    </source>
</evidence>
<dbReference type="PANTHER" id="PTHR11130:SF0">
    <property type="entry name" value="GLUTATHIONE SYNTHETASE"/>
    <property type="match status" value="1"/>
</dbReference>
<dbReference type="InterPro" id="IPR014709">
    <property type="entry name" value="Glutathione_synthase_C_euk"/>
</dbReference>
<feature type="binding site" evidence="10">
    <location>
        <position position="232"/>
    </location>
    <ligand>
        <name>substrate</name>
    </ligand>
</feature>
<dbReference type="Gene3D" id="3.40.50.1760">
    <property type="entry name" value="Glutathione synthase, substrate-binding domain superfamily, eukaryotic"/>
    <property type="match status" value="1"/>
</dbReference>
<feature type="binding site" evidence="10">
    <location>
        <position position="415"/>
    </location>
    <ligand>
        <name>ATP</name>
        <dbReference type="ChEBI" id="CHEBI:30616"/>
    </ligand>
</feature>
<evidence type="ECO:0000256" key="11">
    <source>
        <dbReference type="PIRSR" id="PIRSR001558-2"/>
    </source>
</evidence>
<dbReference type="UniPathway" id="UPA00142">
    <property type="reaction ID" value="UER00210"/>
</dbReference>
<dbReference type="EMBL" id="FMSP01000019">
    <property type="protein sequence ID" value="SCV73872.1"/>
    <property type="molecule type" value="Genomic_DNA"/>
</dbReference>
<feature type="binding site" evidence="12">
    <location>
        <begin position="156"/>
        <end position="159"/>
    </location>
    <ligand>
        <name>substrate</name>
    </ligand>
</feature>
<dbReference type="SUPFAM" id="SSF56059">
    <property type="entry name" value="Glutathione synthetase ATP-binding domain-like"/>
    <property type="match status" value="1"/>
</dbReference>
<dbReference type="GO" id="GO:0000287">
    <property type="term" value="F:magnesium ion binding"/>
    <property type="evidence" value="ECO:0007669"/>
    <property type="project" value="UniProtKB-UniRule"/>
</dbReference>
<keyword evidence="4 9" id="KW-0317">Glutathione biosynthesis</keyword>
<comment type="catalytic activity">
    <reaction evidence="9">
        <text>gamma-L-glutamyl-L-cysteine + glycine + ATP = glutathione + ADP + phosphate + H(+)</text>
        <dbReference type="Rhea" id="RHEA:13557"/>
        <dbReference type="ChEBI" id="CHEBI:15378"/>
        <dbReference type="ChEBI" id="CHEBI:30616"/>
        <dbReference type="ChEBI" id="CHEBI:43474"/>
        <dbReference type="ChEBI" id="CHEBI:57305"/>
        <dbReference type="ChEBI" id="CHEBI:57925"/>
        <dbReference type="ChEBI" id="CHEBI:58173"/>
        <dbReference type="ChEBI" id="CHEBI:456216"/>
        <dbReference type="EC" id="6.3.2.3"/>
    </reaction>
</comment>
<feature type="binding site" evidence="11">
    <location>
        <position position="154"/>
    </location>
    <ligand>
        <name>Mg(2+)</name>
        <dbReference type="ChEBI" id="CHEBI:18420"/>
    </ligand>
</feature>
<dbReference type="GO" id="GO:0004363">
    <property type="term" value="F:glutathione synthase activity"/>
    <property type="evidence" value="ECO:0007669"/>
    <property type="project" value="UniProtKB-UniRule"/>
</dbReference>